<keyword evidence="11 16" id="KW-1133">Transmembrane helix</keyword>
<reference evidence="20 21" key="2">
    <citation type="submission" date="2024-10" db="EMBL/GenBank/DDBJ databases">
        <authorList>
            <person name="Ryan C."/>
        </authorList>
    </citation>
    <scope>NUCLEOTIDE SEQUENCE [LARGE SCALE GENOMIC DNA]</scope>
</reference>
<keyword evidence="10 15" id="KW-0067">ATP-binding</keyword>
<feature type="domain" description="Protein kinase" evidence="18">
    <location>
        <begin position="357"/>
        <end position="643"/>
    </location>
</feature>
<keyword evidence="12 16" id="KW-0472">Membrane</keyword>
<comment type="subcellular location">
    <subcellularLocation>
        <location evidence="1">Membrane</location>
        <topology evidence="1">Single-pass membrane protein</topology>
    </subcellularLocation>
</comment>
<dbReference type="PROSITE" id="PS51473">
    <property type="entry name" value="GNK2"/>
    <property type="match status" value="2"/>
</dbReference>
<evidence type="ECO:0000256" key="8">
    <source>
        <dbReference type="ARBA" id="ARBA00022741"/>
    </source>
</evidence>
<keyword evidence="21" id="KW-1185">Reference proteome</keyword>
<evidence type="ECO:0000256" key="10">
    <source>
        <dbReference type="ARBA" id="ARBA00022840"/>
    </source>
</evidence>
<evidence type="ECO:0000313" key="20">
    <source>
        <dbReference type="EMBL" id="CAL5083335.1"/>
    </source>
</evidence>
<dbReference type="Gene3D" id="1.10.510.10">
    <property type="entry name" value="Transferase(Phosphotransferase) domain 1"/>
    <property type="match status" value="1"/>
</dbReference>
<keyword evidence="7" id="KW-0677">Repeat</keyword>
<keyword evidence="3" id="KW-0597">Phosphoprotein</keyword>
<evidence type="ECO:0000256" key="15">
    <source>
        <dbReference type="PROSITE-ProRule" id="PRU10141"/>
    </source>
</evidence>
<dbReference type="GO" id="GO:0016020">
    <property type="term" value="C:membrane"/>
    <property type="evidence" value="ECO:0007669"/>
    <property type="project" value="UniProtKB-SubCell"/>
</dbReference>
<feature type="chain" id="PRO_5044787271" evidence="17">
    <location>
        <begin position="28"/>
        <end position="658"/>
    </location>
</feature>
<dbReference type="Gene3D" id="3.30.430.20">
    <property type="entry name" value="Gnk2 domain, C-X8-C-X2-C motif"/>
    <property type="match status" value="2"/>
</dbReference>
<gene>
    <name evidence="20" type="ORF">URODEC1_LOCUS109873</name>
</gene>
<evidence type="ECO:0000256" key="1">
    <source>
        <dbReference type="ARBA" id="ARBA00004167"/>
    </source>
</evidence>
<dbReference type="EMBL" id="OZ075117">
    <property type="protein sequence ID" value="CAL5083335.1"/>
    <property type="molecule type" value="Genomic_DNA"/>
</dbReference>
<dbReference type="InterPro" id="IPR008271">
    <property type="entry name" value="Ser/Thr_kinase_AS"/>
</dbReference>
<feature type="transmembrane region" description="Helical" evidence="16">
    <location>
        <begin position="297"/>
        <end position="318"/>
    </location>
</feature>
<evidence type="ECO:0000256" key="14">
    <source>
        <dbReference type="ARBA" id="ARBA00023180"/>
    </source>
</evidence>
<feature type="binding site" evidence="15">
    <location>
        <position position="384"/>
    </location>
    <ligand>
        <name>ATP</name>
        <dbReference type="ChEBI" id="CHEBI:30616"/>
    </ligand>
</feature>
<evidence type="ECO:0000256" key="6">
    <source>
        <dbReference type="ARBA" id="ARBA00022729"/>
    </source>
</evidence>
<evidence type="ECO:0000256" key="13">
    <source>
        <dbReference type="ARBA" id="ARBA00023170"/>
    </source>
</evidence>
<dbReference type="Proteomes" id="UP001497457">
    <property type="component" value="Chromosome 7b"/>
</dbReference>
<keyword evidence="14" id="KW-0325">Glycoprotein</keyword>
<dbReference type="CDD" id="cd23509">
    <property type="entry name" value="Gnk2-like"/>
    <property type="match status" value="2"/>
</dbReference>
<sequence>MRVPVLAPLVAAAALALMAMVVPYAAAQPWAVCDARSGNYSASSAYATTALELISALQANASISPALFASGSASAGAGGTDTVYGLVLCRGDVSASDCFDCGTRAGQDVQSVCNRTRDAALVYNQCYVRVAATDFLASTNNTGMARLTSGNSIPSGVNVAVYDAAVTRLLNATARLAVAQPPPKMFATGQFAGLDPRVPNIWSMAQCARDLSPAQCRRCLDDLVAQWWNGSTFPLDVDGARLAGSRCNLRSELGDVFYTGSPMVKLQMNGEAAARAPSTDVVPATGGGGKNNSAGKLLVIILPIVIVAAVAATTLYIWNVRKKRMSRGTKLPHLEDFESIKSSLLSLSSLQVATNNFDESNKLGEGGFGSVYKGDLSGQQVAVKRLSKDSGQGLEELRNELVLMAKLHHKNLVRLEGFCLEEGERLLVYEYMPNKSLDTVLFDPEEKRRLDWRKRFNIIEGVARGLQYLHEDSQRKIIHRDMKASNVLLDADMNPKIGDFGLARLFGQDQTRDVTNRIVGTFGYMSPEYVMRGQYSTKLDVFSFGILVIEIITGKRNIGHCFHEQNEDIISAVWRHWSEGTIVEIIDDSLGRNYLETEVLKCVNIGLLCLQQNPVDRPRMLDVMVMLNGDATSSLPPAARPTFFLDPSSAYSYASGTI</sequence>
<proteinExistence type="predicted"/>
<evidence type="ECO:0000256" key="3">
    <source>
        <dbReference type="ARBA" id="ARBA00022553"/>
    </source>
</evidence>
<evidence type="ECO:0000256" key="12">
    <source>
        <dbReference type="ARBA" id="ARBA00023136"/>
    </source>
</evidence>
<keyword evidence="13" id="KW-0675">Receptor</keyword>
<dbReference type="PANTHER" id="PTHR27002">
    <property type="entry name" value="RECEPTOR-LIKE SERINE/THREONINE-PROTEIN KINASE SD1-8"/>
    <property type="match status" value="1"/>
</dbReference>
<dbReference type="InterPro" id="IPR000719">
    <property type="entry name" value="Prot_kinase_dom"/>
</dbReference>
<evidence type="ECO:0000313" key="21">
    <source>
        <dbReference type="Proteomes" id="UP001497457"/>
    </source>
</evidence>
<keyword evidence="6 17" id="KW-0732">Signal</keyword>
<feature type="domain" description="Gnk2-homologous" evidence="19">
    <location>
        <begin position="144"/>
        <end position="256"/>
    </location>
</feature>
<evidence type="ECO:0000256" key="7">
    <source>
        <dbReference type="ARBA" id="ARBA00022737"/>
    </source>
</evidence>
<evidence type="ECO:0000256" key="11">
    <source>
        <dbReference type="ARBA" id="ARBA00022989"/>
    </source>
</evidence>
<evidence type="ECO:0000256" key="17">
    <source>
        <dbReference type="SAM" id="SignalP"/>
    </source>
</evidence>
<evidence type="ECO:0000256" key="4">
    <source>
        <dbReference type="ARBA" id="ARBA00022679"/>
    </source>
</evidence>
<dbReference type="PANTHER" id="PTHR27002:SF428">
    <property type="entry name" value="OS07G0541900 PROTEIN"/>
    <property type="match status" value="1"/>
</dbReference>
<keyword evidence="9" id="KW-0418">Kinase</keyword>
<dbReference type="Gene3D" id="3.30.200.20">
    <property type="entry name" value="Phosphorylase Kinase, domain 1"/>
    <property type="match status" value="1"/>
</dbReference>
<dbReference type="SMART" id="SM00220">
    <property type="entry name" value="S_TKc"/>
    <property type="match status" value="1"/>
</dbReference>
<dbReference type="SUPFAM" id="SSF56112">
    <property type="entry name" value="Protein kinase-like (PK-like)"/>
    <property type="match status" value="1"/>
</dbReference>
<feature type="domain" description="Gnk2-homologous" evidence="19">
    <location>
        <begin position="28"/>
        <end position="135"/>
    </location>
</feature>
<evidence type="ECO:0000256" key="9">
    <source>
        <dbReference type="ARBA" id="ARBA00022777"/>
    </source>
</evidence>
<dbReference type="PROSITE" id="PS00107">
    <property type="entry name" value="PROTEIN_KINASE_ATP"/>
    <property type="match status" value="1"/>
</dbReference>
<evidence type="ECO:0000256" key="2">
    <source>
        <dbReference type="ARBA" id="ARBA00022527"/>
    </source>
</evidence>
<dbReference type="FunFam" id="1.10.510.10:FF:000343">
    <property type="entry name" value="Cysteine-rich receptor-like protein kinase 28"/>
    <property type="match status" value="1"/>
</dbReference>
<evidence type="ECO:0000256" key="5">
    <source>
        <dbReference type="ARBA" id="ARBA00022692"/>
    </source>
</evidence>
<dbReference type="CDD" id="cd14066">
    <property type="entry name" value="STKc_IRAK"/>
    <property type="match status" value="1"/>
</dbReference>
<dbReference type="InterPro" id="IPR002902">
    <property type="entry name" value="GNK2"/>
</dbReference>
<accession>A0ABC9FYM3</accession>
<dbReference type="InterPro" id="IPR038408">
    <property type="entry name" value="GNK2_sf"/>
</dbReference>
<dbReference type="AlphaFoldDB" id="A0ABC9FYM3"/>
<dbReference type="PROSITE" id="PS50011">
    <property type="entry name" value="PROTEIN_KINASE_DOM"/>
    <property type="match status" value="1"/>
</dbReference>
<dbReference type="FunFam" id="3.30.200.20:FF:000177">
    <property type="entry name" value="Cysteine-rich receptor-like protein kinase 2"/>
    <property type="match status" value="1"/>
</dbReference>
<keyword evidence="2" id="KW-0723">Serine/threonine-protein kinase</keyword>
<evidence type="ECO:0000259" key="18">
    <source>
        <dbReference type="PROSITE" id="PS50011"/>
    </source>
</evidence>
<keyword evidence="5 16" id="KW-0812">Transmembrane</keyword>
<dbReference type="PROSITE" id="PS00108">
    <property type="entry name" value="PROTEIN_KINASE_ST"/>
    <property type="match status" value="1"/>
</dbReference>
<dbReference type="InterPro" id="IPR017441">
    <property type="entry name" value="Protein_kinase_ATP_BS"/>
</dbReference>
<dbReference type="InterPro" id="IPR011009">
    <property type="entry name" value="Kinase-like_dom_sf"/>
</dbReference>
<keyword evidence="8 15" id="KW-0547">Nucleotide-binding</keyword>
<name>A0ABC9FYM3_9POAL</name>
<keyword evidence="4" id="KW-0808">Transferase</keyword>
<evidence type="ECO:0000256" key="16">
    <source>
        <dbReference type="SAM" id="Phobius"/>
    </source>
</evidence>
<dbReference type="GO" id="GO:0004674">
    <property type="term" value="F:protein serine/threonine kinase activity"/>
    <property type="evidence" value="ECO:0007669"/>
    <property type="project" value="UniProtKB-KW"/>
</dbReference>
<dbReference type="Pfam" id="PF01657">
    <property type="entry name" value="Stress-antifung"/>
    <property type="match status" value="2"/>
</dbReference>
<feature type="signal peptide" evidence="17">
    <location>
        <begin position="1"/>
        <end position="27"/>
    </location>
</feature>
<protein>
    <submittedName>
        <fullName evidence="20">Uncharacterized protein</fullName>
    </submittedName>
</protein>
<organism evidence="20 21">
    <name type="scientific">Urochloa decumbens</name>
    <dbReference type="NCBI Taxonomy" id="240449"/>
    <lineage>
        <taxon>Eukaryota</taxon>
        <taxon>Viridiplantae</taxon>
        <taxon>Streptophyta</taxon>
        <taxon>Embryophyta</taxon>
        <taxon>Tracheophyta</taxon>
        <taxon>Spermatophyta</taxon>
        <taxon>Magnoliopsida</taxon>
        <taxon>Liliopsida</taxon>
        <taxon>Poales</taxon>
        <taxon>Poaceae</taxon>
        <taxon>PACMAD clade</taxon>
        <taxon>Panicoideae</taxon>
        <taxon>Panicodae</taxon>
        <taxon>Paniceae</taxon>
        <taxon>Melinidinae</taxon>
        <taxon>Urochloa</taxon>
    </lineage>
</organism>
<reference evidence="21" key="1">
    <citation type="submission" date="2024-06" db="EMBL/GenBank/DDBJ databases">
        <authorList>
            <person name="Ryan C."/>
        </authorList>
    </citation>
    <scope>NUCLEOTIDE SEQUENCE [LARGE SCALE GENOMIC DNA]</scope>
</reference>
<evidence type="ECO:0000259" key="19">
    <source>
        <dbReference type="PROSITE" id="PS51473"/>
    </source>
</evidence>
<dbReference type="Pfam" id="PF00069">
    <property type="entry name" value="Pkinase"/>
    <property type="match status" value="1"/>
</dbReference>
<dbReference type="GO" id="GO:0005524">
    <property type="term" value="F:ATP binding"/>
    <property type="evidence" value="ECO:0007669"/>
    <property type="project" value="UniProtKB-UniRule"/>
</dbReference>